<name>A0A2W4WHB5_9CYAN</name>
<gene>
    <name evidence="1" type="ORF">DCF15_22840</name>
</gene>
<reference evidence="2" key="1">
    <citation type="submission" date="2018-04" db="EMBL/GenBank/DDBJ databases">
        <authorList>
            <person name="Cornet L."/>
        </authorList>
    </citation>
    <scope>NUCLEOTIDE SEQUENCE [LARGE SCALE GENOMIC DNA]</scope>
</reference>
<organism evidence="1 2">
    <name type="scientific">Phormidesmis priestleyi</name>
    <dbReference type="NCBI Taxonomy" id="268141"/>
    <lineage>
        <taxon>Bacteria</taxon>
        <taxon>Bacillati</taxon>
        <taxon>Cyanobacteriota</taxon>
        <taxon>Cyanophyceae</taxon>
        <taxon>Leptolyngbyales</taxon>
        <taxon>Leptolyngbyaceae</taxon>
        <taxon>Phormidesmis</taxon>
    </lineage>
</organism>
<sequence length="110" mass="12228">MNSTSFLAAELNRLLQLERDIHASGPVAESGWAIDTSGRFARACPPRVNGKAIGKTIAIGQISGSEHRDWQRKIQRRNALQEIARRGIILQAMIDSPIWRPEGSARVRID</sequence>
<protein>
    <submittedName>
        <fullName evidence="1">Uncharacterized protein</fullName>
    </submittedName>
</protein>
<dbReference type="EMBL" id="QBMP01000422">
    <property type="protein sequence ID" value="PZO42577.1"/>
    <property type="molecule type" value="Genomic_DNA"/>
</dbReference>
<dbReference type="AlphaFoldDB" id="A0A2W4WHB5"/>
<evidence type="ECO:0000313" key="1">
    <source>
        <dbReference type="EMBL" id="PZO42577.1"/>
    </source>
</evidence>
<accession>A0A2W4WHB5</accession>
<proteinExistence type="predicted"/>
<evidence type="ECO:0000313" key="2">
    <source>
        <dbReference type="Proteomes" id="UP000249794"/>
    </source>
</evidence>
<reference evidence="1 2" key="2">
    <citation type="submission" date="2018-06" db="EMBL/GenBank/DDBJ databases">
        <title>Metagenomic assembly of (sub)arctic Cyanobacteria and their associated microbiome from non-axenic cultures.</title>
        <authorList>
            <person name="Baurain D."/>
        </authorList>
    </citation>
    <scope>NUCLEOTIDE SEQUENCE [LARGE SCALE GENOMIC DNA]</scope>
    <source>
        <strain evidence="1">ULC027bin1</strain>
    </source>
</reference>
<dbReference type="Proteomes" id="UP000249794">
    <property type="component" value="Unassembled WGS sequence"/>
</dbReference>
<comment type="caution">
    <text evidence="1">The sequence shown here is derived from an EMBL/GenBank/DDBJ whole genome shotgun (WGS) entry which is preliminary data.</text>
</comment>